<sequence length="198" mass="21119">MSTPAGAAHDGTAGTPGTAASGLGDVDAVVTDAAPEGTAPDDDGRGESRNQRLDRNWQEMLQELRVMQTGIQILTGFLLTLPFQSRFTELDDVQVIAYLCLVCLSALITAMVLSAVNLHRVLFGLRVKDALVHHTGRIIQVTIAMVGLVLAGTAGLIFDIVVSRPAGLVATGVLLVTVVLLWVAYPLAVRRRAVRRRI</sequence>
<comment type="caution">
    <text evidence="3">The sequence shown here is derived from an EMBL/GenBank/DDBJ whole genome shotgun (WGS) entry which is preliminary data.</text>
</comment>
<reference evidence="3" key="1">
    <citation type="submission" date="2023-06" db="EMBL/GenBank/DDBJ databases">
        <title>MT1 and MT2 Draft Genomes of Novel Species.</title>
        <authorList>
            <person name="Venkateswaran K."/>
        </authorList>
    </citation>
    <scope>NUCLEOTIDE SEQUENCE</scope>
    <source>
        <strain evidence="3">IIF3SC-B10</strain>
    </source>
</reference>
<organism evidence="3 4">
    <name type="scientific">Arthrobacter burdickii</name>
    <dbReference type="NCBI Taxonomy" id="3035920"/>
    <lineage>
        <taxon>Bacteria</taxon>
        <taxon>Bacillati</taxon>
        <taxon>Actinomycetota</taxon>
        <taxon>Actinomycetes</taxon>
        <taxon>Micrococcales</taxon>
        <taxon>Micrococcaceae</taxon>
        <taxon>Arthrobacter</taxon>
    </lineage>
</organism>
<evidence type="ECO:0000256" key="2">
    <source>
        <dbReference type="SAM" id="Phobius"/>
    </source>
</evidence>
<evidence type="ECO:0000256" key="1">
    <source>
        <dbReference type="SAM" id="MobiDB-lite"/>
    </source>
</evidence>
<dbReference type="EMBL" id="JAROCG010000001">
    <property type="protein sequence ID" value="MDN4609330.1"/>
    <property type="molecule type" value="Genomic_DNA"/>
</dbReference>
<feature type="compositionally biased region" description="Low complexity" evidence="1">
    <location>
        <begin position="1"/>
        <end position="24"/>
    </location>
</feature>
<gene>
    <name evidence="3" type="ORF">P5G52_00445</name>
</gene>
<dbReference type="Proteomes" id="UP001174209">
    <property type="component" value="Unassembled WGS sequence"/>
</dbReference>
<keyword evidence="2" id="KW-0812">Transmembrane</keyword>
<evidence type="ECO:0000313" key="4">
    <source>
        <dbReference type="Proteomes" id="UP001174209"/>
    </source>
</evidence>
<feature type="region of interest" description="Disordered" evidence="1">
    <location>
        <begin position="1"/>
        <end position="49"/>
    </location>
</feature>
<feature type="transmembrane region" description="Helical" evidence="2">
    <location>
        <begin position="168"/>
        <end position="188"/>
    </location>
</feature>
<feature type="transmembrane region" description="Helical" evidence="2">
    <location>
        <begin position="95"/>
        <end position="118"/>
    </location>
</feature>
<feature type="transmembrane region" description="Helical" evidence="2">
    <location>
        <begin position="138"/>
        <end position="162"/>
    </location>
</feature>
<keyword evidence="4" id="KW-1185">Reference proteome</keyword>
<protein>
    <submittedName>
        <fullName evidence="3">DUF6328 family protein</fullName>
    </submittedName>
</protein>
<accession>A0ABT8JW10</accession>
<keyword evidence="2" id="KW-0472">Membrane</keyword>
<proteinExistence type="predicted"/>
<dbReference type="Pfam" id="PF19853">
    <property type="entry name" value="DUF6328"/>
    <property type="match status" value="1"/>
</dbReference>
<evidence type="ECO:0000313" key="3">
    <source>
        <dbReference type="EMBL" id="MDN4609330.1"/>
    </source>
</evidence>
<dbReference type="InterPro" id="IPR046291">
    <property type="entry name" value="DUF6328"/>
</dbReference>
<name>A0ABT8JW10_9MICC</name>
<dbReference type="RefSeq" id="WP_301224029.1">
    <property type="nucleotide sequence ID" value="NZ_JAROCG010000001.1"/>
</dbReference>
<keyword evidence="2" id="KW-1133">Transmembrane helix</keyword>